<gene>
    <name evidence="4" type="ORF">C5167_040647</name>
</gene>
<feature type="repeat" description="PPR" evidence="2">
    <location>
        <begin position="364"/>
        <end position="398"/>
    </location>
</feature>
<dbReference type="AlphaFoldDB" id="A0A4Y7IJN4"/>
<protein>
    <recommendedName>
        <fullName evidence="6">Pentatricopeptide repeat-containing protein</fullName>
    </recommendedName>
</protein>
<reference evidence="4 5" key="1">
    <citation type="journal article" date="2018" name="Science">
        <title>The opium poppy genome and morphinan production.</title>
        <authorList>
            <person name="Guo L."/>
            <person name="Winzer T."/>
            <person name="Yang X."/>
            <person name="Li Y."/>
            <person name="Ning Z."/>
            <person name="He Z."/>
            <person name="Teodor R."/>
            <person name="Lu Y."/>
            <person name="Bowser T.A."/>
            <person name="Graham I.A."/>
            <person name="Ye K."/>
        </authorList>
    </citation>
    <scope>NUCLEOTIDE SEQUENCE [LARGE SCALE GENOMIC DNA]</scope>
    <source>
        <strain evidence="5">cv. HN1</strain>
        <tissue evidence="4">Leaves</tissue>
    </source>
</reference>
<feature type="repeat" description="PPR" evidence="2">
    <location>
        <begin position="329"/>
        <end position="363"/>
    </location>
</feature>
<dbReference type="EMBL" id="CM010715">
    <property type="protein sequence ID" value="RZC47665.1"/>
    <property type="molecule type" value="Genomic_DNA"/>
</dbReference>
<dbReference type="Proteomes" id="UP000316621">
    <property type="component" value="Chromosome 1"/>
</dbReference>
<feature type="repeat" description="PPR" evidence="2">
    <location>
        <begin position="204"/>
        <end position="238"/>
    </location>
</feature>
<feature type="repeat" description="PPR" evidence="2">
    <location>
        <begin position="99"/>
        <end position="133"/>
    </location>
</feature>
<evidence type="ECO:0000313" key="5">
    <source>
        <dbReference type="Proteomes" id="UP000316621"/>
    </source>
</evidence>
<evidence type="ECO:0008006" key="6">
    <source>
        <dbReference type="Google" id="ProtNLM"/>
    </source>
</evidence>
<sequence length="885" mass="100262">MIHGHCLHNQQEEARRYFDDMMDRGISPNTVTFSILIDSHCKDGMTEDAWGLFKLMDKINIEPNQITYNSMMDGLCLTGQLQLAVKLFDSMVDRGLEPNEFNYNVIINGYCKNRKLDEALQLFKKMKQNGLRPTTVVYNTVLWGLYRVGRVRTAESLFSEMQSFGQSPNEVTYATMMNGLCKNGKLEKAIDLFESMEGIGVLADIEMYSILIHGLCQAGKLEDARKLFIEIPNKGLTPNVVTYNTMIKGLCCNKMLADADALIIEMEEKGCLPNARTYDTIINGFLTAKEPGKALRFLRQMRERNLSPRKVDHGFCLLGEIIKRGYHPDTVTFNTLIKGLCIKGGIEPAFKLFAEMTHTGIRPDAYTCNALIHGLCKTGEVGLAIQLKIKMVKWNCRPNDVSYSVILDALCKGELVDEAVILFSEMLRDINVVPNVVVYTSLISGLCNSGRFKIGGTSLNVSKSRKRPAAALTTPERPLKRRQSVMDTVLEAASRQRPQSLIQAKRSLLLDDAEKQQSSVPPHNDVEDDHRQLSTSRQLSLPQRVEFGDCSRQRSTSACHPTSVQRSCPRASPRRQTQLARNERDSAPRRSPLRHTLLARDEHDSTPRRSPRLSRRQQNQLDDNEDISPELSRRGFSHEASNSPLASNSANPPAIKTTRGITTLPKVAIRDTDLDKLKVEVFEKSLVGTFSLECILAIGMWVRQGDNFPLTVRLFRNMPEEKISRVSKLVRDYYILVPDDENDEEAIRTQMRLAYVRYRSELASHYRSFDSHEEALRNPSPRIRNVDDWDHMCDFFNTDVKFKAASEKARAARKALALNHTNGTQSFARKAYDRARKNLPIDPLSMFMETHKASKLGKLCADWQTYRNPTFTNSRASATLNRYKG</sequence>
<feature type="compositionally biased region" description="Polar residues" evidence="3">
    <location>
        <begin position="553"/>
        <end position="566"/>
    </location>
</feature>
<feature type="repeat" description="PPR" evidence="2">
    <location>
        <begin position="274"/>
        <end position="308"/>
    </location>
</feature>
<feature type="repeat" description="PPR" evidence="2">
    <location>
        <begin position="134"/>
        <end position="168"/>
    </location>
</feature>
<feature type="repeat" description="PPR" evidence="2">
    <location>
        <begin position="1"/>
        <end position="28"/>
    </location>
</feature>
<keyword evidence="1" id="KW-0677">Repeat</keyword>
<dbReference type="PANTHER" id="PTHR47932">
    <property type="entry name" value="ATPASE EXPRESSION PROTEIN 3"/>
    <property type="match status" value="1"/>
</dbReference>
<dbReference type="Pfam" id="PF12854">
    <property type="entry name" value="PPR_1"/>
    <property type="match status" value="2"/>
</dbReference>
<dbReference type="Gramene" id="RZC47665">
    <property type="protein sequence ID" value="RZC47665"/>
    <property type="gene ID" value="C5167_040647"/>
</dbReference>
<feature type="repeat" description="PPR" evidence="2">
    <location>
        <begin position="399"/>
        <end position="434"/>
    </location>
</feature>
<feature type="compositionally biased region" description="Low complexity" evidence="3">
    <location>
        <begin position="640"/>
        <end position="654"/>
    </location>
</feature>
<feature type="repeat" description="PPR" evidence="2">
    <location>
        <begin position="239"/>
        <end position="273"/>
    </location>
</feature>
<feature type="repeat" description="PPR" evidence="2">
    <location>
        <begin position="169"/>
        <end position="203"/>
    </location>
</feature>
<dbReference type="NCBIfam" id="TIGR00756">
    <property type="entry name" value="PPR"/>
    <property type="match status" value="12"/>
</dbReference>
<accession>A0A4Y7IJN4</accession>
<dbReference type="Pfam" id="PF01535">
    <property type="entry name" value="PPR"/>
    <property type="match status" value="1"/>
</dbReference>
<dbReference type="PANTHER" id="PTHR47932:SF2">
    <property type="entry name" value="OS10G0484300 PROTEIN"/>
    <property type="match status" value="1"/>
</dbReference>
<dbReference type="PROSITE" id="PS51375">
    <property type="entry name" value="PPR"/>
    <property type="match status" value="12"/>
</dbReference>
<proteinExistence type="predicted"/>
<feature type="repeat" description="PPR" evidence="2">
    <location>
        <begin position="64"/>
        <end position="98"/>
    </location>
</feature>
<dbReference type="Gene3D" id="1.25.40.10">
    <property type="entry name" value="Tetratricopeptide repeat domain"/>
    <property type="match status" value="6"/>
</dbReference>
<organism evidence="4 5">
    <name type="scientific">Papaver somniferum</name>
    <name type="common">Opium poppy</name>
    <dbReference type="NCBI Taxonomy" id="3469"/>
    <lineage>
        <taxon>Eukaryota</taxon>
        <taxon>Viridiplantae</taxon>
        <taxon>Streptophyta</taxon>
        <taxon>Embryophyta</taxon>
        <taxon>Tracheophyta</taxon>
        <taxon>Spermatophyta</taxon>
        <taxon>Magnoliopsida</taxon>
        <taxon>Ranunculales</taxon>
        <taxon>Papaveraceae</taxon>
        <taxon>Papaveroideae</taxon>
        <taxon>Papaver</taxon>
    </lineage>
</organism>
<dbReference type="SUPFAM" id="SSF81901">
    <property type="entry name" value="HCP-like"/>
    <property type="match status" value="1"/>
</dbReference>
<keyword evidence="5" id="KW-1185">Reference proteome</keyword>
<feature type="region of interest" description="Disordered" evidence="3">
    <location>
        <begin position="512"/>
        <end position="540"/>
    </location>
</feature>
<dbReference type="InterPro" id="IPR004252">
    <property type="entry name" value="Probable_transposase_24"/>
</dbReference>
<evidence type="ECO:0000256" key="3">
    <source>
        <dbReference type="SAM" id="MobiDB-lite"/>
    </source>
</evidence>
<dbReference type="InterPro" id="IPR011990">
    <property type="entry name" value="TPR-like_helical_dom_sf"/>
</dbReference>
<evidence type="ECO:0000256" key="1">
    <source>
        <dbReference type="ARBA" id="ARBA00022737"/>
    </source>
</evidence>
<feature type="repeat" description="PPR" evidence="2">
    <location>
        <begin position="29"/>
        <end position="63"/>
    </location>
</feature>
<dbReference type="Pfam" id="PF03004">
    <property type="entry name" value="Transposase_24"/>
    <property type="match status" value="1"/>
</dbReference>
<name>A0A4Y7IJN4_PAPSO</name>
<evidence type="ECO:0000256" key="2">
    <source>
        <dbReference type="PROSITE-ProRule" id="PRU00708"/>
    </source>
</evidence>
<dbReference type="InterPro" id="IPR002885">
    <property type="entry name" value="PPR_rpt"/>
</dbReference>
<evidence type="ECO:0000313" key="4">
    <source>
        <dbReference type="EMBL" id="RZC47665.1"/>
    </source>
</evidence>
<feature type="region of interest" description="Disordered" evidence="3">
    <location>
        <begin position="552"/>
        <end position="657"/>
    </location>
</feature>
<dbReference type="GO" id="GO:0003729">
    <property type="term" value="F:mRNA binding"/>
    <property type="evidence" value="ECO:0007669"/>
    <property type="project" value="TreeGrafter"/>
</dbReference>
<dbReference type="Pfam" id="PF13041">
    <property type="entry name" value="PPR_2"/>
    <property type="match status" value="5"/>
</dbReference>
<feature type="compositionally biased region" description="Basic and acidic residues" evidence="3">
    <location>
        <begin position="598"/>
        <end position="607"/>
    </location>
</feature>